<accession>A0A506XZ43</accession>
<keyword evidence="3" id="KW-1185">Reference proteome</keyword>
<comment type="similarity">
    <text evidence="1">Belongs to the ROK (NagC/XylR) family.</text>
</comment>
<dbReference type="RefSeq" id="WP_141164298.1">
    <property type="nucleotide sequence ID" value="NZ_VHQG01000004.1"/>
</dbReference>
<evidence type="ECO:0000313" key="2">
    <source>
        <dbReference type="EMBL" id="TPW74660.1"/>
    </source>
</evidence>
<dbReference type="PANTHER" id="PTHR18964:SF173">
    <property type="entry name" value="GLUCOKINASE"/>
    <property type="match status" value="1"/>
</dbReference>
<dbReference type="OrthoDB" id="4083144at2"/>
<proteinExistence type="inferred from homology"/>
<name>A0A506XZ43_9MICO</name>
<dbReference type="SUPFAM" id="SSF53067">
    <property type="entry name" value="Actin-like ATPase domain"/>
    <property type="match status" value="1"/>
</dbReference>
<dbReference type="PANTHER" id="PTHR18964">
    <property type="entry name" value="ROK (REPRESSOR, ORF, KINASE) FAMILY"/>
    <property type="match status" value="1"/>
</dbReference>
<dbReference type="InterPro" id="IPR000600">
    <property type="entry name" value="ROK"/>
</dbReference>
<dbReference type="InterPro" id="IPR036388">
    <property type="entry name" value="WH-like_DNA-bd_sf"/>
</dbReference>
<dbReference type="InterPro" id="IPR036390">
    <property type="entry name" value="WH_DNA-bd_sf"/>
</dbReference>
<protein>
    <submittedName>
        <fullName evidence="2">ROK family transcriptional regulator</fullName>
    </submittedName>
</protein>
<evidence type="ECO:0000256" key="1">
    <source>
        <dbReference type="ARBA" id="ARBA00006479"/>
    </source>
</evidence>
<dbReference type="EMBL" id="VHQG01000004">
    <property type="protein sequence ID" value="TPW74660.1"/>
    <property type="molecule type" value="Genomic_DNA"/>
</dbReference>
<sequence length="442" mass="45324">MRRGTNLLAVGGFNQAVVLDLIRRAPDGLSRVELARASGLSPQTIGNVVRRLLDDEVVLETGKQVNGRGKPRTILRLDPRGGYAIGVHLDPALISFVLTDLDGAVVARRIHRTPVAVSPTQVLDAIERAIESLLAEAAESLAVPRERVLGVGIAAPGPIDRERGVVDDPPLLRGWSEVPLRDDLARRLGMPVVLEKDVTAAAAAELWGQTGHDGDDFAFFYYGSGVGLGIVLDHAVVRGASANPGDIGHTIVRDSTEGGVPCECGRTGCLGEQTSPLRLVRRAAGAGAGAGAGGGGGVGAGVGAGAGAGVGAGAPSADVDDPRALFDAFGALADRAEAGEPVAVALIEALGADIATALVRFADLLDVDRIVCGGPFWEPVERLLLDRVERAVRTSPALVTPHPVRIVSSAAGADVTAVGAACQVLDALYSPRPANLLLAAQA</sequence>
<reference evidence="2 3" key="1">
    <citation type="submission" date="2019-06" db="EMBL/GenBank/DDBJ databases">
        <authorList>
            <person name="Li F."/>
        </authorList>
    </citation>
    <scope>NUCLEOTIDE SEQUENCE [LARGE SCALE GENOMIC DNA]</scope>
    <source>
        <strain evidence="2 3">10F1D-1</strain>
    </source>
</reference>
<dbReference type="Gene3D" id="1.10.10.10">
    <property type="entry name" value="Winged helix-like DNA-binding domain superfamily/Winged helix DNA-binding domain"/>
    <property type="match status" value="1"/>
</dbReference>
<organism evidence="2 3">
    <name type="scientific">Schumannella soli</name>
    <dbReference type="NCBI Taxonomy" id="2590779"/>
    <lineage>
        <taxon>Bacteria</taxon>
        <taxon>Bacillati</taxon>
        <taxon>Actinomycetota</taxon>
        <taxon>Actinomycetes</taxon>
        <taxon>Micrococcales</taxon>
        <taxon>Microbacteriaceae</taxon>
        <taxon>Schumannella</taxon>
    </lineage>
</organism>
<evidence type="ECO:0000313" key="3">
    <source>
        <dbReference type="Proteomes" id="UP000316252"/>
    </source>
</evidence>
<comment type="caution">
    <text evidence="2">The sequence shown here is derived from an EMBL/GenBank/DDBJ whole genome shotgun (WGS) entry which is preliminary data.</text>
</comment>
<dbReference type="Gene3D" id="3.30.420.40">
    <property type="match status" value="2"/>
</dbReference>
<dbReference type="AlphaFoldDB" id="A0A506XZ43"/>
<dbReference type="Proteomes" id="UP000316252">
    <property type="component" value="Unassembled WGS sequence"/>
</dbReference>
<dbReference type="SUPFAM" id="SSF46785">
    <property type="entry name" value="Winged helix' DNA-binding domain"/>
    <property type="match status" value="1"/>
</dbReference>
<dbReference type="InterPro" id="IPR043129">
    <property type="entry name" value="ATPase_NBD"/>
</dbReference>
<dbReference type="Pfam" id="PF00480">
    <property type="entry name" value="ROK"/>
    <property type="match status" value="1"/>
</dbReference>
<gene>
    <name evidence="2" type="ORF">FJ657_13835</name>
</gene>